<feature type="transmembrane region" description="Helical" evidence="1">
    <location>
        <begin position="6"/>
        <end position="27"/>
    </location>
</feature>
<evidence type="ECO:0000313" key="2">
    <source>
        <dbReference type="EMBL" id="RXH57106.1"/>
    </source>
</evidence>
<accession>A0A4Q0T655</accession>
<evidence type="ECO:0000256" key="1">
    <source>
        <dbReference type="SAM" id="Phobius"/>
    </source>
</evidence>
<reference evidence="3" key="2">
    <citation type="submission" date="2019-02" db="EMBL/GenBank/DDBJ databases">
        <title>Granulicella sibirica sp. nov., a psychrotolerant acidobacterium isolated from an organic soil layer in forested tundra, West Siberia.</title>
        <authorList>
            <person name="Oshkin I.Y."/>
            <person name="Kulichevskaya I.S."/>
            <person name="Rijpstra W.I.C."/>
            <person name="Sinninghe Damste J.S."/>
            <person name="Rakitin A.L."/>
            <person name="Ravin N.V."/>
            <person name="Dedysh S.N."/>
        </authorList>
    </citation>
    <scope>NUCLEOTIDE SEQUENCE [LARGE SCALE GENOMIC DNA]</scope>
    <source>
        <strain evidence="3">AF10</strain>
    </source>
</reference>
<dbReference type="EMBL" id="RDSM01000001">
    <property type="protein sequence ID" value="RXH57106.1"/>
    <property type="molecule type" value="Genomic_DNA"/>
</dbReference>
<keyword evidence="3" id="KW-1185">Reference proteome</keyword>
<dbReference type="AlphaFoldDB" id="A0A4Q0T655"/>
<comment type="caution">
    <text evidence="2">The sequence shown here is derived from an EMBL/GenBank/DDBJ whole genome shotgun (WGS) entry which is preliminary data.</text>
</comment>
<dbReference type="Proteomes" id="UP000289437">
    <property type="component" value="Unassembled WGS sequence"/>
</dbReference>
<sequence length="116" mass="11851">MFPAGPAGVGLLILRTSIAAKFLILAFPKGQAIAPPWEIAGLCVPAILLCLGAFTPAACACCVLIEVSTLPGMSGLDALHLSISILIATSLALLGPGAYSVDARLYGRRLVLPPVQ</sequence>
<dbReference type="RefSeq" id="WP_206662689.1">
    <property type="nucleotide sequence ID" value="NZ_RDSM01000001.1"/>
</dbReference>
<feature type="transmembrane region" description="Helical" evidence="1">
    <location>
        <begin position="39"/>
        <end position="67"/>
    </location>
</feature>
<protein>
    <submittedName>
        <fullName evidence="2">Uncharacterized protein</fullName>
    </submittedName>
</protein>
<keyword evidence="1" id="KW-0472">Membrane</keyword>
<keyword evidence="1" id="KW-0812">Transmembrane</keyword>
<keyword evidence="1" id="KW-1133">Transmembrane helix</keyword>
<name>A0A4Q0T655_9BACT</name>
<reference evidence="2 3" key="1">
    <citation type="submission" date="2018-11" db="EMBL/GenBank/DDBJ databases">
        <authorList>
            <person name="Mardanov A.V."/>
            <person name="Ravin N.V."/>
            <person name="Dedysh S.N."/>
        </authorList>
    </citation>
    <scope>NUCLEOTIDE SEQUENCE [LARGE SCALE GENOMIC DNA]</scope>
    <source>
        <strain evidence="2 3">AF10</strain>
    </source>
</reference>
<proteinExistence type="predicted"/>
<organism evidence="2 3">
    <name type="scientific">Granulicella sibirica</name>
    <dbReference type="NCBI Taxonomy" id="2479048"/>
    <lineage>
        <taxon>Bacteria</taxon>
        <taxon>Pseudomonadati</taxon>
        <taxon>Acidobacteriota</taxon>
        <taxon>Terriglobia</taxon>
        <taxon>Terriglobales</taxon>
        <taxon>Acidobacteriaceae</taxon>
        <taxon>Granulicella</taxon>
    </lineage>
</organism>
<evidence type="ECO:0000313" key="3">
    <source>
        <dbReference type="Proteomes" id="UP000289437"/>
    </source>
</evidence>
<feature type="transmembrane region" description="Helical" evidence="1">
    <location>
        <begin position="79"/>
        <end position="99"/>
    </location>
</feature>
<gene>
    <name evidence="2" type="ORF">GRAN_0416</name>
</gene>